<dbReference type="RefSeq" id="WP_062368951.1">
    <property type="nucleotide sequence ID" value="NZ_LNCD01000033.1"/>
</dbReference>
<evidence type="ECO:0000256" key="1">
    <source>
        <dbReference type="ARBA" id="ARBA00004651"/>
    </source>
</evidence>
<feature type="transmembrane region" description="Helical" evidence="6">
    <location>
        <begin position="315"/>
        <end position="337"/>
    </location>
</feature>
<keyword evidence="5 6" id="KW-0472">Membrane</keyword>
<feature type="transmembrane region" description="Helical" evidence="6">
    <location>
        <begin position="7"/>
        <end position="30"/>
    </location>
</feature>
<feature type="transmembrane region" description="Helical" evidence="6">
    <location>
        <begin position="288"/>
        <end position="309"/>
    </location>
</feature>
<dbReference type="InterPro" id="IPR050833">
    <property type="entry name" value="Poly_Biosynth_Transport"/>
</dbReference>
<feature type="transmembrane region" description="Helical" evidence="6">
    <location>
        <begin position="349"/>
        <end position="370"/>
    </location>
</feature>
<evidence type="ECO:0000313" key="8">
    <source>
        <dbReference type="Proteomes" id="UP000068164"/>
    </source>
</evidence>
<reference evidence="7 8" key="1">
    <citation type="submission" date="2015-11" db="EMBL/GenBank/DDBJ databases">
        <title>Draft Genome Sequence of the Strain BR 10423 (Rhizobium sp.) isolated from nodules of Mimosa pudica.</title>
        <authorList>
            <person name="Barauna A.C."/>
            <person name="Zilli J.E."/>
            <person name="Simoes-Araujo J.L."/>
            <person name="Reis V.M."/>
            <person name="James E.K."/>
            <person name="Reis F.B.Jr."/>
            <person name="Rouws L.F."/>
            <person name="Passos S.R."/>
            <person name="Gois S.R."/>
        </authorList>
    </citation>
    <scope>NUCLEOTIDE SEQUENCE [LARGE SCALE GENOMIC DNA]</scope>
    <source>
        <strain evidence="7 8">BR10423</strain>
    </source>
</reference>
<feature type="transmembrane region" description="Helical" evidence="6">
    <location>
        <begin position="164"/>
        <end position="184"/>
    </location>
</feature>
<evidence type="ECO:0000256" key="4">
    <source>
        <dbReference type="ARBA" id="ARBA00022989"/>
    </source>
</evidence>
<dbReference type="GO" id="GO:0005886">
    <property type="term" value="C:plasma membrane"/>
    <property type="evidence" value="ECO:0007669"/>
    <property type="project" value="UniProtKB-SubCell"/>
</dbReference>
<evidence type="ECO:0000256" key="2">
    <source>
        <dbReference type="ARBA" id="ARBA00022475"/>
    </source>
</evidence>
<feature type="transmembrane region" description="Helical" evidence="6">
    <location>
        <begin position="134"/>
        <end position="158"/>
    </location>
</feature>
<comment type="subcellular location">
    <subcellularLocation>
        <location evidence="1">Cell membrane</location>
        <topology evidence="1">Multi-pass membrane protein</topology>
    </subcellularLocation>
</comment>
<evidence type="ECO:0000313" key="7">
    <source>
        <dbReference type="EMBL" id="KWV56848.1"/>
    </source>
</evidence>
<dbReference type="Pfam" id="PF01943">
    <property type="entry name" value="Polysacc_synt"/>
    <property type="match status" value="1"/>
</dbReference>
<proteinExistence type="predicted"/>
<feature type="transmembrane region" description="Helical" evidence="6">
    <location>
        <begin position="204"/>
        <end position="227"/>
    </location>
</feature>
<evidence type="ECO:0000256" key="6">
    <source>
        <dbReference type="SAM" id="Phobius"/>
    </source>
</evidence>
<dbReference type="Proteomes" id="UP000068164">
    <property type="component" value="Unassembled WGS sequence"/>
</dbReference>
<dbReference type="OrthoDB" id="5906224at2"/>
<dbReference type="InterPro" id="IPR002797">
    <property type="entry name" value="Polysacc_synth"/>
</dbReference>
<keyword evidence="3 6" id="KW-0812">Transmembrane</keyword>
<feature type="transmembrane region" description="Helical" evidence="6">
    <location>
        <begin position="408"/>
        <end position="426"/>
    </location>
</feature>
<name>A0A109JXF1_9HYPH</name>
<sequence length="472" mass="50974">MMFRQISAYMIANAVSALFGFVSVVLFTRMLSPHEYGIYVVGTGVAGVISTLLFGWIKFSVLRFDSEGGSKDVRTTALCGYAGLMLLSPLVILATWLIAEDSSTYVVPAVFVAFMVGLFEFVQEVFRSRQQTGAYMWSVILRAVLTVVFSAVLVMVFGMGGQGLLVSVACSYLVTLLVYAPGVWRRPRHPFDTGLLREMMRFGLPMTASSFIFVLHTVLDRMIIITYIGETAAGVYGAAADLVRQIILFPGVAIGSATVPVAIRLLAQDGHTAANRHLMETAEVLLTVLMPMVVGLALVAPGFASLILGPEFRDAAAILIPILVFAWLFRSISYQFVHVSFQLAKKPSLMGAQGMIILAINIIGMVVLVPRFQLVGAAWALLIAEIGGVIAGYFLSYRAHRLPLELRPIVKVSLATATMAVPTFIVGRLQTGNAVFDLTVPIVTGVVVYAAAAFALNLAGVRMALTRRPRPA</sequence>
<organism evidence="7 8">
    <name type="scientific">Rhizobium altiplani</name>
    <dbReference type="NCBI Taxonomy" id="1864509"/>
    <lineage>
        <taxon>Bacteria</taxon>
        <taxon>Pseudomonadati</taxon>
        <taxon>Pseudomonadota</taxon>
        <taxon>Alphaproteobacteria</taxon>
        <taxon>Hyphomicrobiales</taxon>
        <taxon>Rhizobiaceae</taxon>
        <taxon>Rhizobium/Agrobacterium group</taxon>
        <taxon>Rhizobium</taxon>
    </lineage>
</organism>
<accession>A0A109JXF1</accession>
<feature type="transmembrane region" description="Helical" evidence="6">
    <location>
        <begin position="438"/>
        <end position="460"/>
    </location>
</feature>
<feature type="transmembrane region" description="Helical" evidence="6">
    <location>
        <begin position="376"/>
        <end position="396"/>
    </location>
</feature>
<dbReference type="EMBL" id="LNCD01000033">
    <property type="protein sequence ID" value="KWV56848.1"/>
    <property type="molecule type" value="Genomic_DNA"/>
</dbReference>
<comment type="caution">
    <text evidence="7">The sequence shown here is derived from an EMBL/GenBank/DDBJ whole genome shotgun (WGS) entry which is preliminary data.</text>
</comment>
<feature type="transmembrane region" description="Helical" evidence="6">
    <location>
        <begin position="78"/>
        <end position="99"/>
    </location>
</feature>
<feature type="transmembrane region" description="Helical" evidence="6">
    <location>
        <begin position="36"/>
        <end position="57"/>
    </location>
</feature>
<evidence type="ECO:0000256" key="3">
    <source>
        <dbReference type="ARBA" id="ARBA00022692"/>
    </source>
</evidence>
<evidence type="ECO:0000256" key="5">
    <source>
        <dbReference type="ARBA" id="ARBA00023136"/>
    </source>
</evidence>
<protein>
    <submittedName>
        <fullName evidence="7">Polysaccharide biosynthesis protein</fullName>
    </submittedName>
</protein>
<dbReference type="PANTHER" id="PTHR30250:SF31">
    <property type="entry name" value="INNER MEMBRANE PROTEIN YGHQ"/>
    <property type="match status" value="1"/>
</dbReference>
<feature type="transmembrane region" description="Helical" evidence="6">
    <location>
        <begin position="247"/>
        <end position="267"/>
    </location>
</feature>
<keyword evidence="8" id="KW-1185">Reference proteome</keyword>
<gene>
    <name evidence="7" type="ORF">AS026_32035</name>
</gene>
<keyword evidence="4 6" id="KW-1133">Transmembrane helix</keyword>
<feature type="transmembrane region" description="Helical" evidence="6">
    <location>
        <begin position="105"/>
        <end position="122"/>
    </location>
</feature>
<dbReference type="PANTHER" id="PTHR30250">
    <property type="entry name" value="PST FAMILY PREDICTED COLANIC ACID TRANSPORTER"/>
    <property type="match status" value="1"/>
</dbReference>
<keyword evidence="2" id="KW-1003">Cell membrane</keyword>
<dbReference type="AlphaFoldDB" id="A0A109JXF1"/>